<proteinExistence type="predicted"/>
<keyword evidence="1" id="KW-0540">Nuclease</keyword>
<sequence length="351" mass="39371">MSIVFGQSRFRNLLTSSFKAKFFTIKSSRSNMSDKGSNDAEKAPEYIGFMETTLSYRQALHRYKSFPSQTKLKNVDLEPKAKRCLSELKNKDSQDIQSSKPAAKSKKPSFIEKARKKANEFKLVEALDEKRKLIETDLKTTRYILSLDELDAVYPGQGESCENKLKLMLQDSPGLAPPPSQLIALDCEMVGSGPKGSISKLGRVSLVDYYGNVIYDTFVFQKDVTDYRTWVSGIRAKDLKNAPSFSDVQQKVKEHLQGHGVVGHSLMCDFEALKLPKSDFKTHDLKAAHTWLGIPDKSSISLRILTFNLLGLKIQTNNHSSIIDAQASMAVYRKLLSRGAALPKRKPRLQS</sequence>
<dbReference type="EMBL" id="QTSX02005831">
    <property type="protein sequence ID" value="KAJ9057049.1"/>
    <property type="molecule type" value="Genomic_DNA"/>
</dbReference>
<keyword evidence="1" id="KW-0269">Exonuclease</keyword>
<gene>
    <name evidence="1" type="primary">REX4_5</name>
    <name evidence="1" type="ORF">DSO57_1026176</name>
</gene>
<name>A0ACC2S409_9FUNG</name>
<keyword evidence="1" id="KW-0378">Hydrolase</keyword>
<dbReference type="Proteomes" id="UP001165960">
    <property type="component" value="Unassembled WGS sequence"/>
</dbReference>
<protein>
    <submittedName>
        <fullName evidence="1">3'-5' exonuclease</fullName>
    </submittedName>
</protein>
<evidence type="ECO:0000313" key="2">
    <source>
        <dbReference type="Proteomes" id="UP001165960"/>
    </source>
</evidence>
<organism evidence="1 2">
    <name type="scientific">Entomophthora muscae</name>
    <dbReference type="NCBI Taxonomy" id="34485"/>
    <lineage>
        <taxon>Eukaryota</taxon>
        <taxon>Fungi</taxon>
        <taxon>Fungi incertae sedis</taxon>
        <taxon>Zoopagomycota</taxon>
        <taxon>Entomophthoromycotina</taxon>
        <taxon>Entomophthoromycetes</taxon>
        <taxon>Entomophthorales</taxon>
        <taxon>Entomophthoraceae</taxon>
        <taxon>Entomophthora</taxon>
    </lineage>
</organism>
<comment type="caution">
    <text evidence="1">The sequence shown here is derived from an EMBL/GenBank/DDBJ whole genome shotgun (WGS) entry which is preliminary data.</text>
</comment>
<evidence type="ECO:0000313" key="1">
    <source>
        <dbReference type="EMBL" id="KAJ9057049.1"/>
    </source>
</evidence>
<accession>A0ACC2S409</accession>
<keyword evidence="2" id="KW-1185">Reference proteome</keyword>
<reference evidence="1" key="1">
    <citation type="submission" date="2022-04" db="EMBL/GenBank/DDBJ databases">
        <title>Genome of the entomopathogenic fungus Entomophthora muscae.</title>
        <authorList>
            <person name="Elya C."/>
            <person name="Lovett B.R."/>
            <person name="Lee E."/>
            <person name="Macias A.M."/>
            <person name="Hajek A.E."/>
            <person name="De Bivort B.L."/>
            <person name="Kasson M.T."/>
            <person name="De Fine Licht H.H."/>
            <person name="Stajich J.E."/>
        </authorList>
    </citation>
    <scope>NUCLEOTIDE SEQUENCE</scope>
    <source>
        <strain evidence="1">Berkeley</strain>
    </source>
</reference>